<dbReference type="InParanoid" id="A0A3P7EEV6"/>
<name>A0A3P7EEV6_WUCBA</name>
<dbReference type="OrthoDB" id="10625563at2759"/>
<reference evidence="1 2" key="1">
    <citation type="submission" date="2018-11" db="EMBL/GenBank/DDBJ databases">
        <authorList>
            <consortium name="Pathogen Informatics"/>
        </authorList>
    </citation>
    <scope>NUCLEOTIDE SEQUENCE [LARGE SCALE GENOMIC DNA]</scope>
</reference>
<proteinExistence type="predicted"/>
<dbReference type="Proteomes" id="UP000270924">
    <property type="component" value="Unassembled WGS sequence"/>
</dbReference>
<organism evidence="1 2">
    <name type="scientific">Wuchereria bancrofti</name>
    <dbReference type="NCBI Taxonomy" id="6293"/>
    <lineage>
        <taxon>Eukaryota</taxon>
        <taxon>Metazoa</taxon>
        <taxon>Ecdysozoa</taxon>
        <taxon>Nematoda</taxon>
        <taxon>Chromadorea</taxon>
        <taxon>Rhabditida</taxon>
        <taxon>Spirurina</taxon>
        <taxon>Spiruromorpha</taxon>
        <taxon>Filarioidea</taxon>
        <taxon>Onchocercidae</taxon>
        <taxon>Wuchereria</taxon>
    </lineage>
</organism>
<accession>A0A3P7EEV6</accession>
<sequence length="169" mass="18838">MLGMKMQASRSDSGSVIALPTLYLLSWVGCEDVQGQLPPPLSPCSPSVLLFQSHSPLPRSDEQWQQVEVINQHFPFYQLCHPSSLNHSHNTYTHTHTHTHTHTYTHIYTYNHTEIIYATIIVAHSNLISNFKNAASMSEAIMGISKLPVNYGTTTKDSGISSDNETEEA</sequence>
<protein>
    <submittedName>
        <fullName evidence="1">Uncharacterized protein</fullName>
    </submittedName>
</protein>
<evidence type="ECO:0000313" key="1">
    <source>
        <dbReference type="EMBL" id="VDM19733.1"/>
    </source>
</evidence>
<gene>
    <name evidence="1" type="ORF">WBA_LOCUS10776</name>
</gene>
<keyword evidence="2" id="KW-1185">Reference proteome</keyword>
<dbReference type="PROSITE" id="PS51257">
    <property type="entry name" value="PROKAR_LIPOPROTEIN"/>
    <property type="match status" value="1"/>
</dbReference>
<evidence type="ECO:0000313" key="2">
    <source>
        <dbReference type="Proteomes" id="UP000270924"/>
    </source>
</evidence>
<dbReference type="EMBL" id="UYWW01012216">
    <property type="protein sequence ID" value="VDM19733.1"/>
    <property type="molecule type" value="Genomic_DNA"/>
</dbReference>
<dbReference type="AlphaFoldDB" id="A0A3P7EEV6"/>